<feature type="transmembrane region" description="Helical" evidence="2">
    <location>
        <begin position="125"/>
        <end position="146"/>
    </location>
</feature>
<feature type="region of interest" description="Disordered" evidence="1">
    <location>
        <begin position="11"/>
        <end position="36"/>
    </location>
</feature>
<reference evidence="3 4" key="1">
    <citation type="submission" date="2013-09" db="EMBL/GenBank/DDBJ databases">
        <title>Corchorus capsularis genome sequencing.</title>
        <authorList>
            <person name="Alam M."/>
            <person name="Haque M.S."/>
            <person name="Islam M.S."/>
            <person name="Emdad E.M."/>
            <person name="Islam M.M."/>
            <person name="Ahmed B."/>
            <person name="Halim A."/>
            <person name="Hossen Q.M.M."/>
            <person name="Hossain M.Z."/>
            <person name="Ahmed R."/>
            <person name="Khan M.M."/>
            <person name="Islam R."/>
            <person name="Rashid M.M."/>
            <person name="Khan S.A."/>
            <person name="Rahman M.S."/>
            <person name="Alam M."/>
        </authorList>
    </citation>
    <scope>NUCLEOTIDE SEQUENCE [LARGE SCALE GENOMIC DNA]</scope>
    <source>
        <strain evidence="4">cv. CVL-1</strain>
        <tissue evidence="3">Whole seedling</tissue>
    </source>
</reference>
<protein>
    <submittedName>
        <fullName evidence="3">Uncharacterized protein</fullName>
    </submittedName>
</protein>
<name>A0A1R3HAC9_COCAP</name>
<comment type="caution">
    <text evidence="3">The sequence shown here is derived from an EMBL/GenBank/DDBJ whole genome shotgun (WGS) entry which is preliminary data.</text>
</comment>
<keyword evidence="4" id="KW-1185">Reference proteome</keyword>
<dbReference type="EMBL" id="AWWV01012435">
    <property type="protein sequence ID" value="OMO67250.1"/>
    <property type="molecule type" value="Genomic_DNA"/>
</dbReference>
<dbReference type="Gramene" id="OMO67250">
    <property type="protein sequence ID" value="OMO67250"/>
    <property type="gene ID" value="CCACVL1_20680"/>
</dbReference>
<keyword evidence="2" id="KW-0472">Membrane</keyword>
<evidence type="ECO:0000313" key="3">
    <source>
        <dbReference type="EMBL" id="OMO67250.1"/>
    </source>
</evidence>
<feature type="transmembrane region" description="Helical" evidence="2">
    <location>
        <begin position="94"/>
        <end position="113"/>
    </location>
</feature>
<accession>A0A1R3HAC9</accession>
<organism evidence="3 4">
    <name type="scientific">Corchorus capsularis</name>
    <name type="common">Jute</name>
    <dbReference type="NCBI Taxonomy" id="210143"/>
    <lineage>
        <taxon>Eukaryota</taxon>
        <taxon>Viridiplantae</taxon>
        <taxon>Streptophyta</taxon>
        <taxon>Embryophyta</taxon>
        <taxon>Tracheophyta</taxon>
        <taxon>Spermatophyta</taxon>
        <taxon>Magnoliopsida</taxon>
        <taxon>eudicotyledons</taxon>
        <taxon>Gunneridae</taxon>
        <taxon>Pentapetalae</taxon>
        <taxon>rosids</taxon>
        <taxon>malvids</taxon>
        <taxon>Malvales</taxon>
        <taxon>Malvaceae</taxon>
        <taxon>Grewioideae</taxon>
        <taxon>Apeibeae</taxon>
        <taxon>Corchorus</taxon>
    </lineage>
</organism>
<dbReference type="Proteomes" id="UP000188268">
    <property type="component" value="Unassembled WGS sequence"/>
</dbReference>
<keyword evidence="2" id="KW-0812">Transmembrane</keyword>
<gene>
    <name evidence="3" type="ORF">CCACVL1_20680</name>
</gene>
<evidence type="ECO:0000313" key="4">
    <source>
        <dbReference type="Proteomes" id="UP000188268"/>
    </source>
</evidence>
<proteinExistence type="predicted"/>
<evidence type="ECO:0000256" key="2">
    <source>
        <dbReference type="SAM" id="Phobius"/>
    </source>
</evidence>
<dbReference type="AlphaFoldDB" id="A0A1R3HAC9"/>
<feature type="transmembrane region" description="Helical" evidence="2">
    <location>
        <begin position="152"/>
        <end position="174"/>
    </location>
</feature>
<sequence length="180" mass="19068">MAVNASVISATTINTTQPKTRPRTGAGSRGSTHFRDFDGFRATNRNLNPCSLRRLFPSPSDRMTASLNLAASEVRSIGLSIAGFIFTILGQSKLGVKISNLVAVIFFAAVAAIPKAHRGGLMNLTGILSMGLSVGEIILSVLDIMLKAHNAIFVSISFGGSVLVIILTIASLILQRFILL</sequence>
<keyword evidence="2" id="KW-1133">Transmembrane helix</keyword>
<evidence type="ECO:0000256" key="1">
    <source>
        <dbReference type="SAM" id="MobiDB-lite"/>
    </source>
</evidence>